<accession>A0ABQ2UMF3</accession>
<name>A0ABQ2UMF3_9PSEU</name>
<evidence type="ECO:0000313" key="3">
    <source>
        <dbReference type="Proteomes" id="UP000649573"/>
    </source>
</evidence>
<reference evidence="3" key="1">
    <citation type="journal article" date="2019" name="Int. J. Syst. Evol. Microbiol.">
        <title>The Global Catalogue of Microorganisms (GCM) 10K type strain sequencing project: providing services to taxonomists for standard genome sequencing and annotation.</title>
        <authorList>
            <consortium name="The Broad Institute Genomics Platform"/>
            <consortium name="The Broad Institute Genome Sequencing Center for Infectious Disease"/>
            <person name="Wu L."/>
            <person name="Ma J."/>
        </authorList>
    </citation>
    <scope>NUCLEOTIDE SEQUENCE [LARGE SCALE GENOMIC DNA]</scope>
    <source>
        <strain evidence="3">JCM 3296</strain>
    </source>
</reference>
<dbReference type="EMBL" id="BMRE01000017">
    <property type="protein sequence ID" value="GGU44753.1"/>
    <property type="molecule type" value="Genomic_DNA"/>
</dbReference>
<evidence type="ECO:0000313" key="2">
    <source>
        <dbReference type="EMBL" id="GGU44753.1"/>
    </source>
</evidence>
<feature type="compositionally biased region" description="Low complexity" evidence="1">
    <location>
        <begin position="32"/>
        <end position="53"/>
    </location>
</feature>
<comment type="caution">
    <text evidence="2">The sequence shown here is derived from an EMBL/GenBank/DDBJ whole genome shotgun (WGS) entry which is preliminary data.</text>
</comment>
<dbReference type="RefSeq" id="WP_189255351.1">
    <property type="nucleotide sequence ID" value="NZ_BMRE01000017.1"/>
</dbReference>
<gene>
    <name evidence="2" type="ORF">GCM10010178_41500</name>
</gene>
<evidence type="ECO:0000256" key="1">
    <source>
        <dbReference type="SAM" id="MobiDB-lite"/>
    </source>
</evidence>
<dbReference type="Proteomes" id="UP000649573">
    <property type="component" value="Unassembled WGS sequence"/>
</dbReference>
<protein>
    <recommendedName>
        <fullName evidence="4">Lipoprotein</fullName>
    </recommendedName>
</protein>
<proteinExistence type="predicted"/>
<keyword evidence="3" id="KW-1185">Reference proteome</keyword>
<feature type="region of interest" description="Disordered" evidence="1">
    <location>
        <begin position="16"/>
        <end position="55"/>
    </location>
</feature>
<organism evidence="2 3">
    <name type="scientific">Lentzea flava</name>
    <dbReference type="NCBI Taxonomy" id="103732"/>
    <lineage>
        <taxon>Bacteria</taxon>
        <taxon>Bacillati</taxon>
        <taxon>Actinomycetota</taxon>
        <taxon>Actinomycetes</taxon>
        <taxon>Pseudonocardiales</taxon>
        <taxon>Pseudonocardiaceae</taxon>
        <taxon>Lentzea</taxon>
    </lineage>
</organism>
<sequence>MRRVLPLVLALAACTGPEPGPKITGQPEPNQTASATTPPASSAAAGPTLGPAPEDLRSVDWRQATLPAGFCHVGKPVRLSDGTARATSELWGSVEVFLDVDVHYGDVDGDGREEAAISLGCDNGGGTASSQLAFGFAVVRSARGALEVVGEITPTTMRDDATHVPLLSEPKFEKGAITVKELWYRPSDANCCPSGASLTRWWLRDGALKADPPVQVS</sequence>
<evidence type="ECO:0008006" key="4">
    <source>
        <dbReference type="Google" id="ProtNLM"/>
    </source>
</evidence>